<organism evidence="2 3">
    <name type="scientific">Aulographum hederae CBS 113979</name>
    <dbReference type="NCBI Taxonomy" id="1176131"/>
    <lineage>
        <taxon>Eukaryota</taxon>
        <taxon>Fungi</taxon>
        <taxon>Dikarya</taxon>
        <taxon>Ascomycota</taxon>
        <taxon>Pezizomycotina</taxon>
        <taxon>Dothideomycetes</taxon>
        <taxon>Pleosporomycetidae</taxon>
        <taxon>Aulographales</taxon>
        <taxon>Aulographaceae</taxon>
    </lineage>
</organism>
<evidence type="ECO:0000256" key="1">
    <source>
        <dbReference type="SAM" id="MobiDB-lite"/>
    </source>
</evidence>
<accession>A0A6G1HDA3</accession>
<feature type="compositionally biased region" description="Basic and acidic residues" evidence="1">
    <location>
        <begin position="220"/>
        <end position="235"/>
    </location>
</feature>
<keyword evidence="3" id="KW-1185">Reference proteome</keyword>
<feature type="compositionally biased region" description="Acidic residues" evidence="1">
    <location>
        <begin position="236"/>
        <end position="245"/>
    </location>
</feature>
<proteinExistence type="predicted"/>
<feature type="region of interest" description="Disordered" evidence="1">
    <location>
        <begin position="219"/>
        <end position="253"/>
    </location>
</feature>
<protein>
    <submittedName>
        <fullName evidence="2">Uncharacterized protein</fullName>
    </submittedName>
</protein>
<feature type="region of interest" description="Disordered" evidence="1">
    <location>
        <begin position="266"/>
        <end position="285"/>
    </location>
</feature>
<dbReference type="AlphaFoldDB" id="A0A6G1HDA3"/>
<sequence>MTEKKPNSCPAASTWRAFSNRPTLGFMSISESSFGCTRETNTRTLHHPRTLSAQSLNPALPESNMFFPSQLSFGPFSDSSVGTPIIFFDSHPEEQDSYLYSYWSSLKTAVHGGITGDVEKALLPGTLRIVYWTEYVRTEQQINIAQTDNDKAHADYELHQYALARSHFYNLLSHPDVRRCLVTGFSGQNPYVTSNDGSSLWTEQEKIIEMEKKKQARRAKAAEEKKKRMEGKLVDVDGDGEEEEEGKVAGDGLERNGIDKLILDVEEAERQSREREAAARPKEEV</sequence>
<reference evidence="2" key="1">
    <citation type="journal article" date="2020" name="Stud. Mycol.">
        <title>101 Dothideomycetes genomes: a test case for predicting lifestyles and emergence of pathogens.</title>
        <authorList>
            <person name="Haridas S."/>
            <person name="Albert R."/>
            <person name="Binder M."/>
            <person name="Bloem J."/>
            <person name="Labutti K."/>
            <person name="Salamov A."/>
            <person name="Andreopoulos B."/>
            <person name="Baker S."/>
            <person name="Barry K."/>
            <person name="Bills G."/>
            <person name="Bluhm B."/>
            <person name="Cannon C."/>
            <person name="Castanera R."/>
            <person name="Culley D."/>
            <person name="Daum C."/>
            <person name="Ezra D."/>
            <person name="Gonzalez J."/>
            <person name="Henrissat B."/>
            <person name="Kuo A."/>
            <person name="Liang C."/>
            <person name="Lipzen A."/>
            <person name="Lutzoni F."/>
            <person name="Magnuson J."/>
            <person name="Mondo S."/>
            <person name="Nolan M."/>
            <person name="Ohm R."/>
            <person name="Pangilinan J."/>
            <person name="Park H.-J."/>
            <person name="Ramirez L."/>
            <person name="Alfaro M."/>
            <person name="Sun H."/>
            <person name="Tritt A."/>
            <person name="Yoshinaga Y."/>
            <person name="Zwiers L.-H."/>
            <person name="Turgeon B."/>
            <person name="Goodwin S."/>
            <person name="Spatafora J."/>
            <person name="Crous P."/>
            <person name="Grigoriev I."/>
        </authorList>
    </citation>
    <scope>NUCLEOTIDE SEQUENCE</scope>
    <source>
        <strain evidence="2">CBS 113979</strain>
    </source>
</reference>
<dbReference type="Proteomes" id="UP000800041">
    <property type="component" value="Unassembled WGS sequence"/>
</dbReference>
<dbReference type="EMBL" id="ML977140">
    <property type="protein sequence ID" value="KAF1991213.1"/>
    <property type="molecule type" value="Genomic_DNA"/>
</dbReference>
<evidence type="ECO:0000313" key="3">
    <source>
        <dbReference type="Proteomes" id="UP000800041"/>
    </source>
</evidence>
<evidence type="ECO:0000313" key="2">
    <source>
        <dbReference type="EMBL" id="KAF1991213.1"/>
    </source>
</evidence>
<gene>
    <name evidence="2" type="ORF">K402DRAFT_450831</name>
</gene>
<name>A0A6G1HDA3_9PEZI</name>
<dbReference type="OrthoDB" id="3589080at2759"/>